<evidence type="ECO:0000313" key="5">
    <source>
        <dbReference type="Proteomes" id="UP000585474"/>
    </source>
</evidence>
<feature type="region of interest" description="Disordered" evidence="2">
    <location>
        <begin position="32"/>
        <end position="73"/>
    </location>
</feature>
<dbReference type="OrthoDB" id="185373at2759"/>
<dbReference type="InterPro" id="IPR005162">
    <property type="entry name" value="Retrotrans_gag_dom"/>
</dbReference>
<feature type="compositionally biased region" description="Polar residues" evidence="2">
    <location>
        <begin position="339"/>
        <end position="354"/>
    </location>
</feature>
<feature type="compositionally biased region" description="Basic residues" evidence="2">
    <location>
        <begin position="59"/>
        <end position="72"/>
    </location>
</feature>
<dbReference type="PANTHER" id="PTHR45717:SF15">
    <property type="entry name" value="AGL218WP"/>
    <property type="match status" value="1"/>
</dbReference>
<feature type="compositionally biased region" description="Low complexity" evidence="2">
    <location>
        <begin position="375"/>
        <end position="384"/>
    </location>
</feature>
<feature type="domain" description="Retrotransposon gag" evidence="3">
    <location>
        <begin position="438"/>
        <end position="529"/>
    </location>
</feature>
<evidence type="ECO:0000256" key="2">
    <source>
        <dbReference type="SAM" id="MobiDB-lite"/>
    </source>
</evidence>
<accession>A0A7J0EE01</accession>
<protein>
    <submittedName>
        <fullName evidence="4">Tetratricopeptide repeat (TPR)-like superfamily protein</fullName>
    </submittedName>
</protein>
<dbReference type="PANTHER" id="PTHR45717">
    <property type="entry name" value="OS12G0527900 PROTEIN"/>
    <property type="match status" value="1"/>
</dbReference>
<evidence type="ECO:0000259" key="3">
    <source>
        <dbReference type="Pfam" id="PF03732"/>
    </source>
</evidence>
<dbReference type="AlphaFoldDB" id="A0A7J0EE01"/>
<gene>
    <name evidence="4" type="ORF">Acr_03g0014850</name>
</gene>
<dbReference type="GO" id="GO:0005739">
    <property type="term" value="C:mitochondrion"/>
    <property type="evidence" value="ECO:0007669"/>
    <property type="project" value="TreeGrafter"/>
</dbReference>
<reference evidence="4 5" key="1">
    <citation type="submission" date="2019-07" db="EMBL/GenBank/DDBJ databases">
        <title>De Novo Assembly of kiwifruit Actinidia rufa.</title>
        <authorList>
            <person name="Sugita-Konishi S."/>
            <person name="Sato K."/>
            <person name="Mori E."/>
            <person name="Abe Y."/>
            <person name="Kisaki G."/>
            <person name="Hamano K."/>
            <person name="Suezawa K."/>
            <person name="Otani M."/>
            <person name="Fukuda T."/>
            <person name="Manabe T."/>
            <person name="Gomi K."/>
            <person name="Tabuchi M."/>
            <person name="Akimitsu K."/>
            <person name="Kataoka I."/>
        </authorList>
    </citation>
    <scope>NUCLEOTIDE SEQUENCE [LARGE SCALE GENOMIC DNA]</scope>
    <source>
        <strain evidence="5">cv. Fuchu</strain>
    </source>
</reference>
<sequence>MKKHLRVMFPMIRELGLQEAKANGSVLDAEVGPKHGKAEHAHGKRGGVELGPRGADNFKHKKGKRGGKKTKAKGTWFNCGKPLHFTRDCTESKKATKHITSSRVVFIEYHRAPASNRRVYMGNESSVEVLSVGTYNLEMRQVAPPTQEKAEQVFEPDLTTQATLARHYVSVGLKEKAEDVLKEMEGDNIKENRWACHALLPLYAALGKADEVERVWKVCKSNPKVDECLAAIESWGKLNKVEEAEAVFDSDVGLAPSVGTTVPNLLCTCAVVYGDQVPVALDNRARPMANISQASNLEGLHREIHGMAEQMRIMNENNAHLIQLLTANNPARLAPPAPSQCSHRPVNNESQSHHSTGRDQRRRSPIPRQRERSSSSESRSSSETPEIEGEEVRRRGRSPRRNDQLGAYGGKTDHMDHLHSYKSLMLLHGYSDEVMCKAFSTTLKGSARTWFRKLPLRTIDSFGDLSKLFVANFISCRVRKKSASHLFIVHQKETESLKDYIKRFNHAVLDLEYPSDKIVIMAMMEGLRPGPLFDSLSKKVPVTLSALQSKANKYITAEELAEAK</sequence>
<name>A0A7J0EE01_9ERIC</name>
<organism evidence="4 5">
    <name type="scientific">Actinidia rufa</name>
    <dbReference type="NCBI Taxonomy" id="165716"/>
    <lineage>
        <taxon>Eukaryota</taxon>
        <taxon>Viridiplantae</taxon>
        <taxon>Streptophyta</taxon>
        <taxon>Embryophyta</taxon>
        <taxon>Tracheophyta</taxon>
        <taxon>Spermatophyta</taxon>
        <taxon>Magnoliopsida</taxon>
        <taxon>eudicotyledons</taxon>
        <taxon>Gunneridae</taxon>
        <taxon>Pentapetalae</taxon>
        <taxon>asterids</taxon>
        <taxon>Ericales</taxon>
        <taxon>Actinidiaceae</taxon>
        <taxon>Actinidia</taxon>
    </lineage>
</organism>
<dbReference type="Pfam" id="PF03732">
    <property type="entry name" value="Retrotrans_gag"/>
    <property type="match status" value="1"/>
</dbReference>
<evidence type="ECO:0000256" key="1">
    <source>
        <dbReference type="ARBA" id="ARBA00007626"/>
    </source>
</evidence>
<dbReference type="InterPro" id="IPR011990">
    <property type="entry name" value="TPR-like_helical_dom_sf"/>
</dbReference>
<keyword evidence="5" id="KW-1185">Reference proteome</keyword>
<comment type="similarity">
    <text evidence="1">Belongs to the PPR family. P subfamily.</text>
</comment>
<dbReference type="Proteomes" id="UP000585474">
    <property type="component" value="Unassembled WGS sequence"/>
</dbReference>
<dbReference type="Gene3D" id="1.25.40.10">
    <property type="entry name" value="Tetratricopeptide repeat domain"/>
    <property type="match status" value="1"/>
</dbReference>
<feature type="compositionally biased region" description="Basic and acidic residues" evidence="2">
    <location>
        <begin position="32"/>
        <end position="41"/>
    </location>
</feature>
<comment type="caution">
    <text evidence="4">The sequence shown here is derived from an EMBL/GenBank/DDBJ whole genome shotgun (WGS) entry which is preliminary data.</text>
</comment>
<evidence type="ECO:0000313" key="4">
    <source>
        <dbReference type="EMBL" id="GFY84711.1"/>
    </source>
</evidence>
<proteinExistence type="inferred from homology"/>
<feature type="region of interest" description="Disordered" evidence="2">
    <location>
        <begin position="330"/>
        <end position="413"/>
    </location>
</feature>
<dbReference type="EMBL" id="BJWL01000003">
    <property type="protein sequence ID" value="GFY84711.1"/>
    <property type="molecule type" value="Genomic_DNA"/>
</dbReference>